<feature type="signal peptide" evidence="2">
    <location>
        <begin position="1"/>
        <end position="26"/>
    </location>
</feature>
<feature type="chain" id="PRO_5046124967" evidence="2">
    <location>
        <begin position="27"/>
        <end position="165"/>
    </location>
</feature>
<proteinExistence type="predicted"/>
<feature type="region of interest" description="Disordered" evidence="1">
    <location>
        <begin position="45"/>
        <end position="105"/>
    </location>
</feature>
<evidence type="ECO:0000313" key="4">
    <source>
        <dbReference type="Proteomes" id="UP001596180"/>
    </source>
</evidence>
<organism evidence="3 4">
    <name type="scientific">Streptomyces chlorus</name>
    <dbReference type="NCBI Taxonomy" id="887452"/>
    <lineage>
        <taxon>Bacteria</taxon>
        <taxon>Bacillati</taxon>
        <taxon>Actinomycetota</taxon>
        <taxon>Actinomycetes</taxon>
        <taxon>Kitasatosporales</taxon>
        <taxon>Streptomycetaceae</taxon>
        <taxon>Streptomyces</taxon>
    </lineage>
</organism>
<dbReference type="EMBL" id="JBHSOA010000085">
    <property type="protein sequence ID" value="MFC5855985.1"/>
    <property type="molecule type" value="Genomic_DNA"/>
</dbReference>
<evidence type="ECO:0000256" key="1">
    <source>
        <dbReference type="SAM" id="MobiDB-lite"/>
    </source>
</evidence>
<dbReference type="RefSeq" id="WP_381369927.1">
    <property type="nucleotide sequence ID" value="NZ_JBHSOA010000085.1"/>
</dbReference>
<accession>A0ABW1E6E3</accession>
<comment type="caution">
    <text evidence="3">The sequence shown here is derived from an EMBL/GenBank/DDBJ whole genome shotgun (WGS) entry which is preliminary data.</text>
</comment>
<reference evidence="4" key="1">
    <citation type="journal article" date="2019" name="Int. J. Syst. Evol. Microbiol.">
        <title>The Global Catalogue of Microorganisms (GCM) 10K type strain sequencing project: providing services to taxonomists for standard genome sequencing and annotation.</title>
        <authorList>
            <consortium name="The Broad Institute Genomics Platform"/>
            <consortium name="The Broad Institute Genome Sequencing Center for Infectious Disease"/>
            <person name="Wu L."/>
            <person name="Ma J."/>
        </authorList>
    </citation>
    <scope>NUCLEOTIDE SEQUENCE [LARGE SCALE GENOMIC DNA]</scope>
    <source>
        <strain evidence="4">JCM 10411</strain>
    </source>
</reference>
<protein>
    <submittedName>
        <fullName evidence="3">Excalibur calcium-binding protein</fullName>
    </submittedName>
</protein>
<feature type="compositionally biased region" description="Low complexity" evidence="1">
    <location>
        <begin position="75"/>
        <end position="105"/>
    </location>
</feature>
<evidence type="ECO:0000313" key="3">
    <source>
        <dbReference type="EMBL" id="MFC5855985.1"/>
    </source>
</evidence>
<name>A0ABW1E6E3_9ACTN</name>
<keyword evidence="2" id="KW-0732">Signal</keyword>
<sequence>MRRRTDALGILIALATTLPVAHTAHAQDLDCSDFTYQEEAQALFNLDRSDPNRLDEDQGPDDNVACEALPRRGDSLTSSTSAPRPAATTAVSATPTAPATPATPLASMTAPAMTAPATVAPTHGVEGVLGGSSAAGPSDWDTEVGLAFAAGALAATGYLVKRRRS</sequence>
<feature type="compositionally biased region" description="Basic and acidic residues" evidence="1">
    <location>
        <begin position="47"/>
        <end position="56"/>
    </location>
</feature>
<dbReference type="Proteomes" id="UP001596180">
    <property type="component" value="Unassembled WGS sequence"/>
</dbReference>
<evidence type="ECO:0000256" key="2">
    <source>
        <dbReference type="SAM" id="SignalP"/>
    </source>
</evidence>
<gene>
    <name evidence="3" type="ORF">ACFPZI_30710</name>
</gene>
<keyword evidence="4" id="KW-1185">Reference proteome</keyword>